<dbReference type="GO" id="GO:0005886">
    <property type="term" value="C:plasma membrane"/>
    <property type="evidence" value="ECO:0007669"/>
    <property type="project" value="UniProtKB-SubCell"/>
</dbReference>
<evidence type="ECO:0000256" key="5">
    <source>
        <dbReference type="ARBA" id="ARBA00022519"/>
    </source>
</evidence>
<evidence type="ECO:0000256" key="7">
    <source>
        <dbReference type="ARBA" id="ARBA00022989"/>
    </source>
</evidence>
<keyword evidence="5" id="KW-0997">Cell inner membrane</keyword>
<keyword evidence="4" id="KW-1003">Cell membrane</keyword>
<evidence type="ECO:0000256" key="9">
    <source>
        <dbReference type="ARBA" id="ARBA00025439"/>
    </source>
</evidence>
<feature type="transmembrane region" description="Helical" evidence="11">
    <location>
        <begin position="12"/>
        <end position="35"/>
    </location>
</feature>
<keyword evidence="3" id="KW-0813">Transport</keyword>
<proteinExistence type="predicted"/>
<evidence type="ECO:0000256" key="6">
    <source>
        <dbReference type="ARBA" id="ARBA00022692"/>
    </source>
</evidence>
<dbReference type="EMBL" id="DTEN01000167">
    <property type="protein sequence ID" value="HGI74874.1"/>
    <property type="molecule type" value="Genomic_DNA"/>
</dbReference>
<dbReference type="GO" id="GO:0022857">
    <property type="term" value="F:transmembrane transporter activity"/>
    <property type="evidence" value="ECO:0007669"/>
    <property type="project" value="InterPro"/>
</dbReference>
<comment type="subcellular location">
    <subcellularLocation>
        <location evidence="1">Cell membrane</location>
        <topology evidence="1">Multi-pass membrane protein</topology>
    </subcellularLocation>
</comment>
<evidence type="ECO:0000256" key="10">
    <source>
        <dbReference type="ARBA" id="ARBA00039381"/>
    </source>
</evidence>
<feature type="transmembrane region" description="Helical" evidence="11">
    <location>
        <begin position="160"/>
        <end position="187"/>
    </location>
</feature>
<evidence type="ECO:0000256" key="11">
    <source>
        <dbReference type="SAM" id="Phobius"/>
    </source>
</evidence>
<evidence type="ECO:0000256" key="2">
    <source>
        <dbReference type="ARBA" id="ARBA00011262"/>
    </source>
</evidence>
<dbReference type="CDD" id="cd06579">
    <property type="entry name" value="TM_PBP1_transp_AraH_like"/>
    <property type="match status" value="1"/>
</dbReference>
<feature type="transmembrane region" description="Helical" evidence="11">
    <location>
        <begin position="294"/>
        <end position="317"/>
    </location>
</feature>
<dbReference type="AlphaFoldDB" id="A0A7V3YLK2"/>
<evidence type="ECO:0000256" key="3">
    <source>
        <dbReference type="ARBA" id="ARBA00022448"/>
    </source>
</evidence>
<comment type="subunit">
    <text evidence="2">The complex is composed of two ATP-binding proteins (LsrA), two transmembrane proteins (LsrC and LsrD) and a solute-binding protein (LsrB).</text>
</comment>
<evidence type="ECO:0000256" key="4">
    <source>
        <dbReference type="ARBA" id="ARBA00022475"/>
    </source>
</evidence>
<feature type="transmembrane region" description="Helical" evidence="11">
    <location>
        <begin position="69"/>
        <end position="87"/>
    </location>
</feature>
<dbReference type="PANTHER" id="PTHR32196:SF71">
    <property type="entry name" value="AUTOINDUCER 2 IMPORT SYSTEM PERMEASE PROTEIN LSRD"/>
    <property type="match status" value="1"/>
</dbReference>
<organism evidence="12">
    <name type="scientific">Candidatus Caldatribacterium californiense</name>
    <dbReference type="NCBI Taxonomy" id="1454726"/>
    <lineage>
        <taxon>Bacteria</taxon>
        <taxon>Pseudomonadati</taxon>
        <taxon>Atribacterota</taxon>
        <taxon>Atribacteria</taxon>
        <taxon>Atribacterales</taxon>
        <taxon>Candidatus Caldatribacteriaceae</taxon>
        <taxon>Candidatus Caldatribacterium</taxon>
    </lineage>
</organism>
<gene>
    <name evidence="12" type="ORF">ENU96_04265</name>
</gene>
<sequence>MEWVRNFLRYRAANTFLVFIGLVIFFSLLTPNYLFVDRRNLAASGKLFPDLGVVALGVRVLMICGEFDLSVSSVLPFCSYVFVRLLYRGISPFWAFWVALGVGALLGLLNGLITVKTKMPSFITTLGTMMFWRGVLYIWSKMMPAGIRNLVPSGSPFERAFAGTVGSFFPVQALWFALFALILGILLHYHRFGNWIYATGDNRDAARAMGINTDLVKTICFMIVGVLCGFSACMQAVRIGSFAATQGIGFELRAIAACVVGGTSLRGGVGSMPGIVLGALTIPILDNGLILLRVPVFGISAFIGIATILFVVLNSYVERKTR</sequence>
<evidence type="ECO:0000313" key="12">
    <source>
        <dbReference type="EMBL" id="HGI74874.1"/>
    </source>
</evidence>
<comment type="caution">
    <text evidence="12">The sequence shown here is derived from an EMBL/GenBank/DDBJ whole genome shotgun (WGS) entry which is preliminary data.</text>
</comment>
<protein>
    <recommendedName>
        <fullName evidence="10">Autoinducer 2 import system permease protein LsrD</fullName>
    </recommendedName>
</protein>
<keyword evidence="6 11" id="KW-0812">Transmembrane</keyword>
<dbReference type="Pfam" id="PF02653">
    <property type="entry name" value="BPD_transp_2"/>
    <property type="match status" value="1"/>
</dbReference>
<accession>A0A7V3YLK2</accession>
<evidence type="ECO:0000256" key="8">
    <source>
        <dbReference type="ARBA" id="ARBA00023136"/>
    </source>
</evidence>
<evidence type="ECO:0000256" key="1">
    <source>
        <dbReference type="ARBA" id="ARBA00004651"/>
    </source>
</evidence>
<keyword evidence="8 11" id="KW-0472">Membrane</keyword>
<feature type="transmembrane region" description="Helical" evidence="11">
    <location>
        <begin position="215"/>
        <end position="233"/>
    </location>
</feature>
<keyword evidence="7 11" id="KW-1133">Transmembrane helix</keyword>
<comment type="function">
    <text evidence="9">Part of the ABC transporter complex LsrABCD involved in autoinducer 2 (AI-2) import. Probably responsible for the translocation of the substrate across the membrane.</text>
</comment>
<reference evidence="12" key="1">
    <citation type="journal article" date="2020" name="mSystems">
        <title>Genome- and Community-Level Interaction Insights into Carbon Utilization and Element Cycling Functions of Hydrothermarchaeota in Hydrothermal Sediment.</title>
        <authorList>
            <person name="Zhou Z."/>
            <person name="Liu Y."/>
            <person name="Xu W."/>
            <person name="Pan J."/>
            <person name="Luo Z.H."/>
            <person name="Li M."/>
        </authorList>
    </citation>
    <scope>NUCLEOTIDE SEQUENCE [LARGE SCALE GENOMIC DNA]</scope>
    <source>
        <strain evidence="12">SpSt-716</strain>
    </source>
</reference>
<name>A0A7V3YLK2_9BACT</name>
<feature type="transmembrane region" description="Helical" evidence="11">
    <location>
        <begin position="94"/>
        <end position="113"/>
    </location>
</feature>
<dbReference type="PANTHER" id="PTHR32196">
    <property type="entry name" value="ABC TRANSPORTER PERMEASE PROTEIN YPHD-RELATED-RELATED"/>
    <property type="match status" value="1"/>
</dbReference>
<feature type="transmembrane region" description="Helical" evidence="11">
    <location>
        <begin position="254"/>
        <end position="282"/>
    </location>
</feature>
<dbReference type="InterPro" id="IPR001851">
    <property type="entry name" value="ABC_transp_permease"/>
</dbReference>